<evidence type="ECO:0000313" key="2">
    <source>
        <dbReference type="Proteomes" id="UP001148838"/>
    </source>
</evidence>
<gene>
    <name evidence="1" type="ORF">ANN_17035</name>
</gene>
<sequence length="254" mass="28117">MVGLCEGGNEHPGYLACEGNEGDNASEMSPGFSTESYPTCARIGLRENPGKNLNQVTCPDQDSNPGHLVSRPDALTITPQDQKRCIDISIAVKGPDSIVGQVFFPVIDIPLTIEEEINWSQLSASEEMGAVIIIAAHHRFFKEGQIRIVNYMSCPHRFFKLVDTVGNEPTILHPRTARMETGPVGGQLRHHTFLPLRKQSSVFREVQEVLSTVKVGGLRLRKEEASTSCRSVIPYGSARFLDDEDIFERGHGFR</sequence>
<name>A0ABQ8SRS2_PERAM</name>
<comment type="caution">
    <text evidence="1">The sequence shown here is derived from an EMBL/GenBank/DDBJ whole genome shotgun (WGS) entry which is preliminary data.</text>
</comment>
<dbReference type="EMBL" id="JAJSOF020000021">
    <property type="protein sequence ID" value="KAJ4436903.1"/>
    <property type="molecule type" value="Genomic_DNA"/>
</dbReference>
<accession>A0ABQ8SRS2</accession>
<protein>
    <submittedName>
        <fullName evidence="1">Uncharacterized protein</fullName>
    </submittedName>
</protein>
<evidence type="ECO:0000313" key="1">
    <source>
        <dbReference type="EMBL" id="KAJ4436903.1"/>
    </source>
</evidence>
<reference evidence="1 2" key="1">
    <citation type="journal article" date="2022" name="Allergy">
        <title>Genome assembly and annotation of Periplaneta americana reveal a comprehensive cockroach allergen profile.</title>
        <authorList>
            <person name="Wang L."/>
            <person name="Xiong Q."/>
            <person name="Saelim N."/>
            <person name="Wang L."/>
            <person name="Nong W."/>
            <person name="Wan A.T."/>
            <person name="Shi M."/>
            <person name="Liu X."/>
            <person name="Cao Q."/>
            <person name="Hui J.H.L."/>
            <person name="Sookrung N."/>
            <person name="Leung T.F."/>
            <person name="Tungtrongchitr A."/>
            <person name="Tsui S.K.W."/>
        </authorList>
    </citation>
    <scope>NUCLEOTIDE SEQUENCE [LARGE SCALE GENOMIC DNA]</scope>
    <source>
        <strain evidence="1">PWHHKU_190912</strain>
    </source>
</reference>
<dbReference type="Proteomes" id="UP001148838">
    <property type="component" value="Unassembled WGS sequence"/>
</dbReference>
<proteinExistence type="predicted"/>
<organism evidence="1 2">
    <name type="scientific">Periplaneta americana</name>
    <name type="common">American cockroach</name>
    <name type="synonym">Blatta americana</name>
    <dbReference type="NCBI Taxonomy" id="6978"/>
    <lineage>
        <taxon>Eukaryota</taxon>
        <taxon>Metazoa</taxon>
        <taxon>Ecdysozoa</taxon>
        <taxon>Arthropoda</taxon>
        <taxon>Hexapoda</taxon>
        <taxon>Insecta</taxon>
        <taxon>Pterygota</taxon>
        <taxon>Neoptera</taxon>
        <taxon>Polyneoptera</taxon>
        <taxon>Dictyoptera</taxon>
        <taxon>Blattodea</taxon>
        <taxon>Blattoidea</taxon>
        <taxon>Blattidae</taxon>
        <taxon>Blattinae</taxon>
        <taxon>Periplaneta</taxon>
    </lineage>
</organism>
<keyword evidence="2" id="KW-1185">Reference proteome</keyword>